<sequence>MDLEQQNYIRKGIHLVFNMETIPLQMMQESNTALVYNPYSLR</sequence>
<gene>
    <name evidence="1" type="ORF">CLV98_11927</name>
</gene>
<dbReference type="AlphaFoldDB" id="A0A316AB49"/>
<protein>
    <submittedName>
        <fullName evidence="1">Uncharacterized protein</fullName>
    </submittedName>
</protein>
<evidence type="ECO:0000313" key="2">
    <source>
        <dbReference type="Proteomes" id="UP000245880"/>
    </source>
</evidence>
<comment type="caution">
    <text evidence="1">The sequence shown here is derived from an EMBL/GenBank/DDBJ whole genome shotgun (WGS) entry which is preliminary data.</text>
</comment>
<organism evidence="1 2">
    <name type="scientific">Dyadobacter jejuensis</name>
    <dbReference type="NCBI Taxonomy" id="1082580"/>
    <lineage>
        <taxon>Bacteria</taxon>
        <taxon>Pseudomonadati</taxon>
        <taxon>Bacteroidota</taxon>
        <taxon>Cytophagia</taxon>
        <taxon>Cytophagales</taxon>
        <taxon>Spirosomataceae</taxon>
        <taxon>Dyadobacter</taxon>
    </lineage>
</organism>
<name>A0A316AB49_9BACT</name>
<accession>A0A316AB49</accession>
<evidence type="ECO:0000313" key="1">
    <source>
        <dbReference type="EMBL" id="PWJ54084.1"/>
    </source>
</evidence>
<dbReference type="EMBL" id="QGDT01000019">
    <property type="protein sequence ID" value="PWJ54084.1"/>
    <property type="molecule type" value="Genomic_DNA"/>
</dbReference>
<proteinExistence type="predicted"/>
<reference evidence="1 2" key="1">
    <citation type="submission" date="2018-03" db="EMBL/GenBank/DDBJ databases">
        <title>Genomic Encyclopedia of Archaeal and Bacterial Type Strains, Phase II (KMG-II): from individual species to whole genera.</title>
        <authorList>
            <person name="Goeker M."/>
        </authorList>
    </citation>
    <scope>NUCLEOTIDE SEQUENCE [LARGE SCALE GENOMIC DNA]</scope>
    <source>
        <strain evidence="1 2">DSM 100346</strain>
    </source>
</reference>
<keyword evidence="2" id="KW-1185">Reference proteome</keyword>
<dbReference type="Proteomes" id="UP000245880">
    <property type="component" value="Unassembled WGS sequence"/>
</dbReference>